<reference evidence="5" key="1">
    <citation type="submission" date="2020-11" db="EMBL/GenBank/DDBJ databases">
        <authorList>
            <consortium name="DOE Joint Genome Institute"/>
            <person name="Ahrendt S."/>
            <person name="Riley R."/>
            <person name="Andreopoulos W."/>
            <person name="Labutti K."/>
            <person name="Pangilinan J."/>
            <person name="Ruiz-Duenas F.J."/>
            <person name="Barrasa J.M."/>
            <person name="Sanchez-Garcia M."/>
            <person name="Camarero S."/>
            <person name="Miyauchi S."/>
            <person name="Serrano A."/>
            <person name="Linde D."/>
            <person name="Babiker R."/>
            <person name="Drula E."/>
            <person name="Ayuso-Fernandez I."/>
            <person name="Pacheco R."/>
            <person name="Padilla G."/>
            <person name="Ferreira P."/>
            <person name="Barriuso J."/>
            <person name="Kellner H."/>
            <person name="Castanera R."/>
            <person name="Alfaro M."/>
            <person name="Ramirez L."/>
            <person name="Pisabarro A.G."/>
            <person name="Kuo A."/>
            <person name="Tritt A."/>
            <person name="Lipzen A."/>
            <person name="He G."/>
            <person name="Yan M."/>
            <person name="Ng V."/>
            <person name="Cullen D."/>
            <person name="Martin F."/>
            <person name="Rosso M.-N."/>
            <person name="Henrissat B."/>
            <person name="Hibbett D."/>
            <person name="Martinez A.T."/>
            <person name="Grigoriev I.V."/>
        </authorList>
    </citation>
    <scope>NUCLEOTIDE SEQUENCE</scope>
    <source>
        <strain evidence="5">MF-IS2</strain>
    </source>
</reference>
<feature type="domain" description="Alpha-type protein kinase" evidence="4">
    <location>
        <begin position="1"/>
        <end position="67"/>
    </location>
</feature>
<keyword evidence="6" id="KW-1185">Reference proteome</keyword>
<evidence type="ECO:0000313" key="6">
    <source>
        <dbReference type="Proteomes" id="UP000807342"/>
    </source>
</evidence>
<keyword evidence="1" id="KW-0723">Serine/threonine-protein kinase</keyword>
<dbReference type="InterPro" id="IPR004166">
    <property type="entry name" value="a-kinase_dom"/>
</dbReference>
<dbReference type="PROSITE" id="PS51158">
    <property type="entry name" value="ALPHA_KINASE"/>
    <property type="match status" value="1"/>
</dbReference>
<evidence type="ECO:0000313" key="5">
    <source>
        <dbReference type="EMBL" id="KAF9449718.1"/>
    </source>
</evidence>
<accession>A0A9P5XE58</accession>
<dbReference type="Gene3D" id="3.20.200.10">
    <property type="entry name" value="MHCK/EF2 kinase"/>
    <property type="match status" value="1"/>
</dbReference>
<dbReference type="OrthoDB" id="301415at2759"/>
<dbReference type="GO" id="GO:0005524">
    <property type="term" value="F:ATP binding"/>
    <property type="evidence" value="ECO:0007669"/>
    <property type="project" value="InterPro"/>
</dbReference>
<evidence type="ECO:0000256" key="3">
    <source>
        <dbReference type="ARBA" id="ARBA00022777"/>
    </source>
</evidence>
<dbReference type="GO" id="GO:0004674">
    <property type="term" value="F:protein serine/threonine kinase activity"/>
    <property type="evidence" value="ECO:0007669"/>
    <property type="project" value="UniProtKB-KW"/>
</dbReference>
<dbReference type="EMBL" id="MU151122">
    <property type="protein sequence ID" value="KAF9449718.1"/>
    <property type="molecule type" value="Genomic_DNA"/>
</dbReference>
<sequence length="92" mass="10607">MTFCDLQGISNKTGTMCLIDPQAHTRALKQSQLYQDQGEGALERLKKEHNHVCQKNIYYNRLELCNLVVKNDSKVIIGHGQRRCVDYILNDE</sequence>
<organism evidence="5 6">
    <name type="scientific">Macrolepiota fuliginosa MF-IS2</name>
    <dbReference type="NCBI Taxonomy" id="1400762"/>
    <lineage>
        <taxon>Eukaryota</taxon>
        <taxon>Fungi</taxon>
        <taxon>Dikarya</taxon>
        <taxon>Basidiomycota</taxon>
        <taxon>Agaricomycotina</taxon>
        <taxon>Agaricomycetes</taxon>
        <taxon>Agaricomycetidae</taxon>
        <taxon>Agaricales</taxon>
        <taxon>Agaricineae</taxon>
        <taxon>Agaricaceae</taxon>
        <taxon>Macrolepiota</taxon>
    </lineage>
</organism>
<dbReference type="AlphaFoldDB" id="A0A9P5XE58"/>
<keyword evidence="2" id="KW-0808">Transferase</keyword>
<protein>
    <recommendedName>
        <fullName evidence="4">Alpha-type protein kinase domain-containing protein</fullName>
    </recommendedName>
</protein>
<evidence type="ECO:0000259" key="4">
    <source>
        <dbReference type="PROSITE" id="PS51158"/>
    </source>
</evidence>
<evidence type="ECO:0000256" key="2">
    <source>
        <dbReference type="ARBA" id="ARBA00022679"/>
    </source>
</evidence>
<keyword evidence="3" id="KW-0418">Kinase</keyword>
<proteinExistence type="predicted"/>
<evidence type="ECO:0000256" key="1">
    <source>
        <dbReference type="ARBA" id="ARBA00022527"/>
    </source>
</evidence>
<name>A0A9P5XE58_9AGAR</name>
<comment type="caution">
    <text evidence="5">The sequence shown here is derived from an EMBL/GenBank/DDBJ whole genome shotgun (WGS) entry which is preliminary data.</text>
</comment>
<dbReference type="Proteomes" id="UP000807342">
    <property type="component" value="Unassembled WGS sequence"/>
</dbReference>
<gene>
    <name evidence="5" type="ORF">P691DRAFT_537765</name>
</gene>